<organism evidence="2 3">
    <name type="scientific">miscellaneous Crenarchaeota group-1 archaeon SG8-32-1</name>
    <dbReference type="NCBI Taxonomy" id="1685124"/>
    <lineage>
        <taxon>Archaea</taxon>
        <taxon>Candidatus Bathyarchaeota</taxon>
        <taxon>MCG-1</taxon>
    </lineage>
</organism>
<accession>A0A0M0BWY7</accession>
<sequence>MTKIQNNLILRYELFGMLFVSILGGLLHFTFELSGFNPVVGTFSAVNESVWEHLKLGFWPILILTIIEYRFIIKQTNNFFLGKLVSAFTIILVIPVIFYSYTSITGESIFLIDILSFFVAVIIGQMLSYKILTYKQLPEYLKWISLFALAILAIIFIVFTFYPPNLPPFKDPVSGGYGIINQPH</sequence>
<dbReference type="PATRIC" id="fig|1685124.3.peg.328"/>
<proteinExistence type="predicted"/>
<dbReference type="EMBL" id="LFWU01000039">
    <property type="protein sequence ID" value="KON33138.1"/>
    <property type="molecule type" value="Genomic_DNA"/>
</dbReference>
<feature type="transmembrane region" description="Helical" evidence="1">
    <location>
        <begin position="80"/>
        <end position="102"/>
    </location>
</feature>
<dbReference type="Proteomes" id="UP000037237">
    <property type="component" value="Unassembled WGS sequence"/>
</dbReference>
<dbReference type="AlphaFoldDB" id="A0A0M0BWY7"/>
<reference evidence="2 3" key="1">
    <citation type="submission" date="2015-06" db="EMBL/GenBank/DDBJ databases">
        <title>New insights into the roles of widespread benthic archaea in carbon and nitrogen cycling.</title>
        <authorList>
            <person name="Lazar C.S."/>
            <person name="Baker B.J."/>
            <person name="Seitz K.W."/>
            <person name="Hyde A.S."/>
            <person name="Dick G.J."/>
            <person name="Hinrichs K.-U."/>
            <person name="Teske A.P."/>
        </authorList>
    </citation>
    <scope>NUCLEOTIDE SEQUENCE [LARGE SCALE GENOMIC DNA]</scope>
    <source>
        <strain evidence="2">SG8-32-1</strain>
    </source>
</reference>
<keyword evidence="1" id="KW-1133">Transmembrane helix</keyword>
<feature type="transmembrane region" description="Helical" evidence="1">
    <location>
        <begin position="56"/>
        <end position="73"/>
    </location>
</feature>
<protein>
    <submittedName>
        <fullName evidence="2">Uncharacterized protein</fullName>
    </submittedName>
</protein>
<feature type="transmembrane region" description="Helical" evidence="1">
    <location>
        <begin position="108"/>
        <end position="128"/>
    </location>
</feature>
<dbReference type="Pfam" id="PF20122">
    <property type="entry name" value="DUF6512"/>
    <property type="match status" value="1"/>
</dbReference>
<feature type="transmembrane region" description="Helical" evidence="1">
    <location>
        <begin position="12"/>
        <end position="31"/>
    </location>
</feature>
<comment type="caution">
    <text evidence="2">The sequence shown here is derived from an EMBL/GenBank/DDBJ whole genome shotgun (WGS) entry which is preliminary data.</text>
</comment>
<dbReference type="InterPro" id="IPR045407">
    <property type="entry name" value="DUF6512"/>
</dbReference>
<name>A0A0M0BWY7_9ARCH</name>
<feature type="transmembrane region" description="Helical" evidence="1">
    <location>
        <begin position="140"/>
        <end position="162"/>
    </location>
</feature>
<evidence type="ECO:0000313" key="2">
    <source>
        <dbReference type="EMBL" id="KON33138.1"/>
    </source>
</evidence>
<evidence type="ECO:0000256" key="1">
    <source>
        <dbReference type="SAM" id="Phobius"/>
    </source>
</evidence>
<keyword evidence="1" id="KW-0472">Membrane</keyword>
<gene>
    <name evidence="2" type="ORF">AC477_01960</name>
</gene>
<evidence type="ECO:0000313" key="3">
    <source>
        <dbReference type="Proteomes" id="UP000037237"/>
    </source>
</evidence>
<keyword evidence="1" id="KW-0812">Transmembrane</keyword>